<reference evidence="1 2" key="1">
    <citation type="journal article" date="2022" name="Plant J.">
        <title>Chromosome-level genome of Camellia lanceoleosa provides a valuable resource for understanding genome evolution and self-incompatibility.</title>
        <authorList>
            <person name="Gong W."/>
            <person name="Xiao S."/>
            <person name="Wang L."/>
            <person name="Liao Z."/>
            <person name="Chang Y."/>
            <person name="Mo W."/>
            <person name="Hu G."/>
            <person name="Li W."/>
            <person name="Zhao G."/>
            <person name="Zhu H."/>
            <person name="Hu X."/>
            <person name="Ji K."/>
            <person name="Xiang X."/>
            <person name="Song Q."/>
            <person name="Yuan D."/>
            <person name="Jin S."/>
            <person name="Zhang L."/>
        </authorList>
    </citation>
    <scope>NUCLEOTIDE SEQUENCE [LARGE SCALE GENOMIC DNA]</scope>
    <source>
        <strain evidence="1">SQ_2022a</strain>
    </source>
</reference>
<name>A0ACC0G0P5_9ERIC</name>
<evidence type="ECO:0000313" key="1">
    <source>
        <dbReference type="EMBL" id="KAI7993910.1"/>
    </source>
</evidence>
<dbReference type="Proteomes" id="UP001060215">
    <property type="component" value="Chromosome 12"/>
</dbReference>
<sequence length="91" mass="10305">MGLWDLNEDKGESARTYKKKKIQPWEVKVTRHCLPDLSDMPSLSDLLLQPSVIRRMTRLRGICLESVLSANLCASRGGSGYVKCCRYVFKG</sequence>
<proteinExistence type="predicted"/>
<accession>A0ACC0G0P5</accession>
<dbReference type="EMBL" id="CM045769">
    <property type="protein sequence ID" value="KAI7993910.1"/>
    <property type="molecule type" value="Genomic_DNA"/>
</dbReference>
<organism evidence="1 2">
    <name type="scientific">Camellia lanceoleosa</name>
    <dbReference type="NCBI Taxonomy" id="1840588"/>
    <lineage>
        <taxon>Eukaryota</taxon>
        <taxon>Viridiplantae</taxon>
        <taxon>Streptophyta</taxon>
        <taxon>Embryophyta</taxon>
        <taxon>Tracheophyta</taxon>
        <taxon>Spermatophyta</taxon>
        <taxon>Magnoliopsida</taxon>
        <taxon>eudicotyledons</taxon>
        <taxon>Gunneridae</taxon>
        <taxon>Pentapetalae</taxon>
        <taxon>asterids</taxon>
        <taxon>Ericales</taxon>
        <taxon>Theaceae</taxon>
        <taxon>Camellia</taxon>
    </lineage>
</organism>
<keyword evidence="2" id="KW-1185">Reference proteome</keyword>
<protein>
    <submittedName>
        <fullName evidence="1">Uncharacterized protein</fullName>
    </submittedName>
</protein>
<evidence type="ECO:0000313" key="2">
    <source>
        <dbReference type="Proteomes" id="UP001060215"/>
    </source>
</evidence>
<gene>
    <name evidence="1" type="ORF">LOK49_LG11G01409</name>
</gene>
<comment type="caution">
    <text evidence="1">The sequence shown here is derived from an EMBL/GenBank/DDBJ whole genome shotgun (WGS) entry which is preliminary data.</text>
</comment>